<name>A0A955L8Q8_9BACT</name>
<comment type="caution">
    <text evidence="2">The sequence shown here is derived from an EMBL/GenBank/DDBJ whole genome shotgun (WGS) entry which is preliminary data.</text>
</comment>
<feature type="domain" description="SLH" evidence="1">
    <location>
        <begin position="259"/>
        <end position="322"/>
    </location>
</feature>
<sequence length="445" mass="49571">MPKTSAASLGVDLDSVTYSNDATEYEVHFTTSGFENGSETHIRFYAGFPSQIIYEGPSPFKIGIEEVGEISNSLICAHVVDVDDIYIEGSGNDCINFVVSPQGELSKIIESSGNSFSLSSSEFYSLFNLTQNNEQTFFELPEKVELLIDGTIVATDYPKQNYVSYYGYEHNGWSTFILKDESDCNSLPYVEYIEMDSDTLNGYGYTDSRVTIIATYSDSTQLEATGSKQVLFDDPNLDPNRNANREEVELACPDIQIIDSNTPFLDTASNVFEPYILNLYTDGVISGFSDKTFRPEDPVTRSQMAKFVVKAFELPVDTSGEPFPDVQNMNDELSSYVQTLKNLDIVSGYTDGNYRPDDSVTRGQVTKFVTKALEAKGYTYNKNLSASFTDVPETNPFYPYIAFLSNIEVNGEYIIKGYSTGEYKPDESLSRGAMSKVIDLSRQLP</sequence>
<gene>
    <name evidence="2" type="ORF">KC717_05725</name>
</gene>
<dbReference type="PANTHER" id="PTHR43308">
    <property type="entry name" value="OUTER MEMBRANE PROTEIN ALPHA-RELATED"/>
    <property type="match status" value="1"/>
</dbReference>
<evidence type="ECO:0000313" key="3">
    <source>
        <dbReference type="Proteomes" id="UP000754563"/>
    </source>
</evidence>
<protein>
    <submittedName>
        <fullName evidence="2">S-layer homology domain-containing protein</fullName>
    </submittedName>
</protein>
<dbReference type="InterPro" id="IPR001119">
    <property type="entry name" value="SLH_dom"/>
</dbReference>
<dbReference type="PROSITE" id="PS51272">
    <property type="entry name" value="SLH"/>
    <property type="match status" value="3"/>
</dbReference>
<feature type="domain" description="SLH" evidence="1">
    <location>
        <begin position="384"/>
        <end position="445"/>
    </location>
</feature>
<dbReference type="Proteomes" id="UP000754563">
    <property type="component" value="Unassembled WGS sequence"/>
</dbReference>
<dbReference type="PANTHER" id="PTHR43308:SF5">
    <property type="entry name" value="S-LAYER PROTEIN _ PEPTIDOGLYCAN ENDO-BETA-N-ACETYLGLUCOSAMINIDASE"/>
    <property type="match status" value="1"/>
</dbReference>
<evidence type="ECO:0000259" key="1">
    <source>
        <dbReference type="PROSITE" id="PS51272"/>
    </source>
</evidence>
<dbReference type="Pfam" id="PF00395">
    <property type="entry name" value="SLH"/>
    <property type="match status" value="3"/>
</dbReference>
<evidence type="ECO:0000313" key="2">
    <source>
        <dbReference type="EMBL" id="MCA9386120.1"/>
    </source>
</evidence>
<dbReference type="InterPro" id="IPR051465">
    <property type="entry name" value="Cell_Envelope_Struct_Comp"/>
</dbReference>
<organism evidence="2 3">
    <name type="scientific">Candidatus Dojkabacteria bacterium</name>
    <dbReference type="NCBI Taxonomy" id="2099670"/>
    <lineage>
        <taxon>Bacteria</taxon>
        <taxon>Candidatus Dojkabacteria</taxon>
    </lineage>
</organism>
<reference evidence="2" key="1">
    <citation type="submission" date="2020-04" db="EMBL/GenBank/DDBJ databases">
        <authorList>
            <person name="Zhang T."/>
        </authorList>
    </citation>
    <scope>NUCLEOTIDE SEQUENCE</scope>
    <source>
        <strain evidence="2">HKST-UBA11</strain>
    </source>
</reference>
<reference evidence="2" key="2">
    <citation type="journal article" date="2021" name="Microbiome">
        <title>Successional dynamics and alternative stable states in a saline activated sludge microbial community over 9 years.</title>
        <authorList>
            <person name="Wang Y."/>
            <person name="Ye J."/>
            <person name="Ju F."/>
            <person name="Liu L."/>
            <person name="Boyd J.A."/>
            <person name="Deng Y."/>
            <person name="Parks D.H."/>
            <person name="Jiang X."/>
            <person name="Yin X."/>
            <person name="Woodcroft B.J."/>
            <person name="Tyson G.W."/>
            <person name="Hugenholtz P."/>
            <person name="Polz M.F."/>
            <person name="Zhang T."/>
        </authorList>
    </citation>
    <scope>NUCLEOTIDE SEQUENCE</scope>
    <source>
        <strain evidence="2">HKST-UBA11</strain>
    </source>
</reference>
<feature type="domain" description="SLH" evidence="1">
    <location>
        <begin position="323"/>
        <end position="383"/>
    </location>
</feature>
<proteinExistence type="predicted"/>
<dbReference type="AlphaFoldDB" id="A0A955L8Q8"/>
<accession>A0A955L8Q8</accession>
<dbReference type="EMBL" id="JAGQLH010000081">
    <property type="protein sequence ID" value="MCA9386120.1"/>
    <property type="molecule type" value="Genomic_DNA"/>
</dbReference>